<dbReference type="CDD" id="cd05246">
    <property type="entry name" value="dTDP_GD_SDR_e"/>
    <property type="match status" value="1"/>
</dbReference>
<evidence type="ECO:0000256" key="7">
    <source>
        <dbReference type="RuleBase" id="RU004473"/>
    </source>
</evidence>
<comment type="similarity">
    <text evidence="3 7">Belongs to the NAD(P)-dependent epimerase/dehydratase family. dTDP-glucose dehydratase subfamily.</text>
</comment>
<feature type="domain" description="NAD(P)-binding" evidence="8">
    <location>
        <begin position="4"/>
        <end position="318"/>
    </location>
</feature>
<dbReference type="GO" id="GO:0008460">
    <property type="term" value="F:dTDP-glucose 4,6-dehydratase activity"/>
    <property type="evidence" value="ECO:0007669"/>
    <property type="project" value="UniProtKB-EC"/>
</dbReference>
<comment type="caution">
    <text evidence="9">The sequence shown here is derived from an EMBL/GenBank/DDBJ whole genome shotgun (WGS) entry which is preliminary data.</text>
</comment>
<dbReference type="EC" id="4.2.1.46" evidence="4 7"/>
<evidence type="ECO:0000313" key="10">
    <source>
        <dbReference type="Proteomes" id="UP000051380"/>
    </source>
</evidence>
<organism evidence="9 10">
    <name type="scientific">Bradyrhizobium yuanmingense</name>
    <dbReference type="NCBI Taxonomy" id="108015"/>
    <lineage>
        <taxon>Bacteria</taxon>
        <taxon>Pseudomonadati</taxon>
        <taxon>Pseudomonadota</taxon>
        <taxon>Alphaproteobacteria</taxon>
        <taxon>Hyphomicrobiales</taxon>
        <taxon>Nitrobacteraceae</taxon>
        <taxon>Bradyrhizobium</taxon>
    </lineage>
</organism>
<reference evidence="9 10" key="1">
    <citation type="submission" date="2015-09" db="EMBL/GenBank/DDBJ databases">
        <title>Draft Genome Sequence of the Strain BR 3267 (Bradyrhizobium yuanmingense) recommended as inoculant for cowpea in Brazil.</title>
        <authorList>
            <person name="Simoes-Araujo J.L."/>
            <person name="Zilli J.E."/>
        </authorList>
    </citation>
    <scope>NUCLEOTIDE SEQUENCE [LARGE SCALE GENOMIC DNA]</scope>
    <source>
        <strain evidence="9 10">BR3267</strain>
    </source>
</reference>
<dbReference type="PANTHER" id="PTHR43000">
    <property type="entry name" value="DTDP-D-GLUCOSE 4,6-DEHYDRATASE-RELATED"/>
    <property type="match status" value="1"/>
</dbReference>
<evidence type="ECO:0000256" key="2">
    <source>
        <dbReference type="ARBA" id="ARBA00001911"/>
    </source>
</evidence>
<evidence type="ECO:0000256" key="1">
    <source>
        <dbReference type="ARBA" id="ARBA00001539"/>
    </source>
</evidence>
<accession>A0A0R3CUS2</accession>
<name>A0A0R3CUS2_9BRAD</name>
<keyword evidence="6 7" id="KW-0456">Lyase</keyword>
<evidence type="ECO:0000256" key="5">
    <source>
        <dbReference type="ARBA" id="ARBA00023027"/>
    </source>
</evidence>
<dbReference type="Pfam" id="PF16363">
    <property type="entry name" value="GDP_Man_Dehyd"/>
    <property type="match status" value="1"/>
</dbReference>
<evidence type="ECO:0000256" key="6">
    <source>
        <dbReference type="ARBA" id="ARBA00023239"/>
    </source>
</evidence>
<evidence type="ECO:0000313" key="9">
    <source>
        <dbReference type="EMBL" id="KRP98811.1"/>
    </source>
</evidence>
<dbReference type="NCBIfam" id="TIGR01181">
    <property type="entry name" value="dTDP_gluc_dehyt"/>
    <property type="match status" value="1"/>
</dbReference>
<dbReference type="Proteomes" id="UP000051380">
    <property type="component" value="Unassembled WGS sequence"/>
</dbReference>
<dbReference type="Gene3D" id="3.40.50.720">
    <property type="entry name" value="NAD(P)-binding Rossmann-like Domain"/>
    <property type="match status" value="1"/>
</dbReference>
<dbReference type="SUPFAM" id="SSF51735">
    <property type="entry name" value="NAD(P)-binding Rossmann-fold domains"/>
    <property type="match status" value="1"/>
</dbReference>
<evidence type="ECO:0000256" key="3">
    <source>
        <dbReference type="ARBA" id="ARBA00008178"/>
    </source>
</evidence>
<evidence type="ECO:0000259" key="8">
    <source>
        <dbReference type="Pfam" id="PF16363"/>
    </source>
</evidence>
<dbReference type="STRING" id="108015.GA0061099_1008339"/>
<dbReference type="AlphaFoldDB" id="A0A0R3CUS2"/>
<dbReference type="Gene3D" id="3.90.25.10">
    <property type="entry name" value="UDP-galactose 4-epimerase, domain 1"/>
    <property type="match status" value="1"/>
</dbReference>
<dbReference type="EMBL" id="LJYF01000017">
    <property type="protein sequence ID" value="KRP98811.1"/>
    <property type="molecule type" value="Genomic_DNA"/>
</dbReference>
<sequence>MRILVTGGAGFIGSAVCRRLVLQTGAAVINIDKLTYAANLASLASIEKLETYAFLQSDICHRAAMDLAFADYEPDAIIHLAAESHVDRSINGPDAFVNTNVVGTYTLLETARAYYERLPASRRKHFRFIHVSTDEVYGSLGPDDLFREDTPYRPSSPYSASKAAADHLALAWFRTYGLPVIVSNCSNNYGPYQFPEKLIPLTILNAIDRKPLPVYGDGRNIRDWLHVDDHAAGLIRLLHEGRPGEKYNFGGDAQRSNLEVVTRICDVVDRLSPGAGCRRSLITFVPDRPGHDARYAIDASKAHRELGWKPIRTFEHGLFETVGWYLKNRAWWERARSGVYDGSRLGLLAAQN</sequence>
<dbReference type="GO" id="GO:0009225">
    <property type="term" value="P:nucleotide-sugar metabolic process"/>
    <property type="evidence" value="ECO:0007669"/>
    <property type="project" value="InterPro"/>
</dbReference>
<gene>
    <name evidence="9" type="ORF">AOQ72_16520</name>
</gene>
<dbReference type="InterPro" id="IPR036291">
    <property type="entry name" value="NAD(P)-bd_dom_sf"/>
</dbReference>
<protein>
    <recommendedName>
        <fullName evidence="4 7">dTDP-glucose 4,6-dehydratase</fullName>
        <ecNumber evidence="4 7">4.2.1.46</ecNumber>
    </recommendedName>
</protein>
<keyword evidence="5" id="KW-0520">NAD</keyword>
<dbReference type="InterPro" id="IPR016040">
    <property type="entry name" value="NAD(P)-bd_dom"/>
</dbReference>
<comment type="cofactor">
    <cofactor evidence="2 7">
        <name>NAD(+)</name>
        <dbReference type="ChEBI" id="CHEBI:57540"/>
    </cofactor>
</comment>
<evidence type="ECO:0000256" key="4">
    <source>
        <dbReference type="ARBA" id="ARBA00011990"/>
    </source>
</evidence>
<dbReference type="RefSeq" id="WP_057027326.1">
    <property type="nucleotide sequence ID" value="NZ_LJYF01000017.1"/>
</dbReference>
<comment type="catalytic activity">
    <reaction evidence="1 7">
        <text>dTDP-alpha-D-glucose = dTDP-4-dehydro-6-deoxy-alpha-D-glucose + H2O</text>
        <dbReference type="Rhea" id="RHEA:17221"/>
        <dbReference type="ChEBI" id="CHEBI:15377"/>
        <dbReference type="ChEBI" id="CHEBI:57477"/>
        <dbReference type="ChEBI" id="CHEBI:57649"/>
        <dbReference type="EC" id="4.2.1.46"/>
    </reaction>
</comment>
<dbReference type="OrthoDB" id="9801785at2"/>
<proteinExistence type="inferred from homology"/>
<dbReference type="InterPro" id="IPR005888">
    <property type="entry name" value="dTDP_Gluc_deHydtase"/>
</dbReference>